<sequence>MKVLEAGSGAEEGLANRAPNLFSFLLKSAFFSAPLVFDTPLVADMACSVRFLLLCCWRNVPSGNGCVRQQACWLGMAPVQQVPAVPLNSAALSQPSQQKIAQPFLCPAE</sequence>
<accession>A0AAV4HGS0</accession>
<evidence type="ECO:0000313" key="2">
    <source>
        <dbReference type="Proteomes" id="UP000762676"/>
    </source>
</evidence>
<organism evidence="1 2">
    <name type="scientific">Elysia marginata</name>
    <dbReference type="NCBI Taxonomy" id="1093978"/>
    <lineage>
        <taxon>Eukaryota</taxon>
        <taxon>Metazoa</taxon>
        <taxon>Spiralia</taxon>
        <taxon>Lophotrochozoa</taxon>
        <taxon>Mollusca</taxon>
        <taxon>Gastropoda</taxon>
        <taxon>Heterobranchia</taxon>
        <taxon>Euthyneura</taxon>
        <taxon>Panpulmonata</taxon>
        <taxon>Sacoglossa</taxon>
        <taxon>Placobranchoidea</taxon>
        <taxon>Plakobranchidae</taxon>
        <taxon>Elysia</taxon>
    </lineage>
</organism>
<dbReference type="Proteomes" id="UP000762676">
    <property type="component" value="Unassembled WGS sequence"/>
</dbReference>
<proteinExistence type="predicted"/>
<dbReference type="EMBL" id="BMAT01012675">
    <property type="protein sequence ID" value="GFR96759.1"/>
    <property type="molecule type" value="Genomic_DNA"/>
</dbReference>
<comment type="caution">
    <text evidence="1">The sequence shown here is derived from an EMBL/GenBank/DDBJ whole genome shotgun (WGS) entry which is preliminary data.</text>
</comment>
<reference evidence="1 2" key="1">
    <citation type="journal article" date="2021" name="Elife">
        <title>Chloroplast acquisition without the gene transfer in kleptoplastic sea slugs, Plakobranchus ocellatus.</title>
        <authorList>
            <person name="Maeda T."/>
            <person name="Takahashi S."/>
            <person name="Yoshida T."/>
            <person name="Shimamura S."/>
            <person name="Takaki Y."/>
            <person name="Nagai Y."/>
            <person name="Toyoda A."/>
            <person name="Suzuki Y."/>
            <person name="Arimoto A."/>
            <person name="Ishii H."/>
            <person name="Satoh N."/>
            <person name="Nishiyama T."/>
            <person name="Hasebe M."/>
            <person name="Maruyama T."/>
            <person name="Minagawa J."/>
            <person name="Obokata J."/>
            <person name="Shigenobu S."/>
        </authorList>
    </citation>
    <scope>NUCLEOTIDE SEQUENCE [LARGE SCALE GENOMIC DNA]</scope>
</reference>
<dbReference type="AlphaFoldDB" id="A0AAV4HGS0"/>
<evidence type="ECO:0000313" key="1">
    <source>
        <dbReference type="EMBL" id="GFR96759.1"/>
    </source>
</evidence>
<protein>
    <submittedName>
        <fullName evidence="1">Uncharacterized protein</fullName>
    </submittedName>
</protein>
<keyword evidence="2" id="KW-1185">Reference proteome</keyword>
<name>A0AAV4HGS0_9GAST</name>
<gene>
    <name evidence="1" type="ORF">ElyMa_006306500</name>
</gene>